<proteinExistence type="predicted"/>
<reference evidence="2 3" key="1">
    <citation type="submission" date="2018-11" db="EMBL/GenBank/DDBJ databases">
        <title>Microbial catabolism of amino acid.</title>
        <authorList>
            <person name="Hibi M."/>
            <person name="Ogawa J."/>
        </authorList>
    </citation>
    <scope>NUCLEOTIDE SEQUENCE [LARGE SCALE GENOMIC DNA]</scope>
    <source>
        <strain evidence="2 3">C31-06</strain>
    </source>
</reference>
<dbReference type="Pfam" id="PF04978">
    <property type="entry name" value="MST"/>
    <property type="match status" value="1"/>
</dbReference>
<dbReference type="SUPFAM" id="SSF109854">
    <property type="entry name" value="DinB/YfiT-like putative metalloenzymes"/>
    <property type="match status" value="1"/>
</dbReference>
<evidence type="ECO:0000313" key="3">
    <source>
        <dbReference type="Proteomes" id="UP000287519"/>
    </source>
</evidence>
<comment type="caution">
    <text evidence="2">The sequence shown here is derived from an EMBL/GenBank/DDBJ whole genome shotgun (WGS) entry which is preliminary data.</text>
</comment>
<dbReference type="AlphaFoldDB" id="A0A402CE13"/>
<name>A0A402CE13_RHOWR</name>
<dbReference type="Proteomes" id="UP000287519">
    <property type="component" value="Unassembled WGS sequence"/>
</dbReference>
<protein>
    <submittedName>
        <fullName evidence="2">Mini-circle uncharacterized 19.1 kDa protein</fullName>
    </submittedName>
</protein>
<dbReference type="InterPro" id="IPR007061">
    <property type="entry name" value="MST-like"/>
</dbReference>
<dbReference type="InterPro" id="IPR034660">
    <property type="entry name" value="DinB/YfiT-like"/>
</dbReference>
<organism evidence="2 3">
    <name type="scientific">Rhodococcus wratislaviensis</name>
    <name type="common">Tsukamurella wratislaviensis</name>
    <dbReference type="NCBI Taxonomy" id="44752"/>
    <lineage>
        <taxon>Bacteria</taxon>
        <taxon>Bacillati</taxon>
        <taxon>Actinomycetota</taxon>
        <taxon>Actinomycetes</taxon>
        <taxon>Mycobacteriales</taxon>
        <taxon>Nocardiaceae</taxon>
        <taxon>Rhodococcus</taxon>
    </lineage>
</organism>
<sequence length="187" mass="20516">MDDLLLEHAAVTERIWFQHVLAVLPESECDGGATPGDAGLIVDDSETLDDVIAEFERAGERSRVIAADFDLDDTRTHRRLGDVNLRFIYLLAIEHFARHAGHGDILNEQISHPSRPPLTRQNSRSVDVAGASLQRIQALPSNDHVSASSSELNSADISCDALNQPALQVNPNIGLVPRCIELRPSRE</sequence>
<accession>A0A402CE13</accession>
<evidence type="ECO:0000256" key="1">
    <source>
        <dbReference type="SAM" id="MobiDB-lite"/>
    </source>
</evidence>
<dbReference type="EMBL" id="BHYM01000046">
    <property type="protein sequence ID" value="GCE41822.1"/>
    <property type="molecule type" value="Genomic_DNA"/>
</dbReference>
<evidence type="ECO:0000313" key="2">
    <source>
        <dbReference type="EMBL" id="GCE41822.1"/>
    </source>
</evidence>
<gene>
    <name evidence="2" type="ORF">Rhow_005481</name>
</gene>
<feature type="region of interest" description="Disordered" evidence="1">
    <location>
        <begin position="107"/>
        <end position="126"/>
    </location>
</feature>
<dbReference type="Gene3D" id="1.20.120.450">
    <property type="entry name" value="dinb family like domain"/>
    <property type="match status" value="1"/>
</dbReference>
<keyword evidence="3" id="KW-1185">Reference proteome</keyword>